<dbReference type="AlphaFoldDB" id="A0A4Z1RE42"/>
<accession>A0A4Z1RE42</accession>
<dbReference type="InterPro" id="IPR051200">
    <property type="entry name" value="Host-pathogen_enzymatic-act"/>
</dbReference>
<dbReference type="PANTHER" id="PTHR47197:SF3">
    <property type="entry name" value="DIHYDRO-HEME D1 DEHYDROGENASE"/>
    <property type="match status" value="1"/>
</dbReference>
<comment type="caution">
    <text evidence="1">The sequence shown here is derived from an EMBL/GenBank/DDBJ whole genome shotgun (WGS) entry which is preliminary data.</text>
</comment>
<dbReference type="Gene3D" id="2.130.10.10">
    <property type="entry name" value="YVTN repeat-like/Quinoprotein amine dehydrogenase"/>
    <property type="match status" value="2"/>
</dbReference>
<dbReference type="InterPro" id="IPR011048">
    <property type="entry name" value="Haem_d1_sf"/>
</dbReference>
<dbReference type="PANTHER" id="PTHR47197">
    <property type="entry name" value="PROTEIN NIRF"/>
    <property type="match status" value="1"/>
</dbReference>
<keyword evidence="2" id="KW-1185">Reference proteome</keyword>
<dbReference type="Proteomes" id="UP000298681">
    <property type="component" value="Unassembled WGS sequence"/>
</dbReference>
<evidence type="ECO:0000313" key="1">
    <source>
        <dbReference type="EMBL" id="TKS54443.1"/>
    </source>
</evidence>
<sequence>MGRTLVLAGALLAVMPAWSGELLVGNKSADTVWRISLDDGTRRAEIATGAAPHEIAVAPGGRTAVVTNYGHQAPGNSLSVIDRDGAQTRTFDLGTHARPHGVRFSPDGQRLLVTTEASGSLLMLDAATGVLERAFDIGDGVGHMVALSRDGTVAYVSKIRAGSVVRVDLTSGGVLERPAGAGAEGIEVAPDGNVWVTNRDADTVTVHDPESLAIRATLASSGFPIRVVFTPDGRHALVTNARAATLSVFDAASRQSVSTVPLAQPGREYRQTLLGRAALPIGVIADPQRPRVYVAISGGNEVAVVDTARWEVIGRWTTGDEPDALAILPDAAD</sequence>
<reference evidence="1 2" key="1">
    <citation type="submission" date="2019-01" db="EMBL/GenBank/DDBJ databases">
        <authorList>
            <person name="Zhang S."/>
        </authorList>
    </citation>
    <scope>NUCLEOTIDE SEQUENCE [LARGE SCALE GENOMIC DNA]</scope>
    <source>
        <strain evidence="1 2">1626</strain>
    </source>
</reference>
<protein>
    <submittedName>
        <fullName evidence="1">YncE family protein</fullName>
    </submittedName>
</protein>
<name>A0A4Z1RE42_9GAMM</name>
<proteinExistence type="predicted"/>
<dbReference type="InterPro" id="IPR015943">
    <property type="entry name" value="WD40/YVTN_repeat-like_dom_sf"/>
</dbReference>
<dbReference type="InterPro" id="IPR019405">
    <property type="entry name" value="Lactonase_7-beta_prop"/>
</dbReference>
<organism evidence="1 2">
    <name type="scientific">Luteimonas yindakuii</name>
    <dbReference type="NCBI Taxonomy" id="2565782"/>
    <lineage>
        <taxon>Bacteria</taxon>
        <taxon>Pseudomonadati</taxon>
        <taxon>Pseudomonadota</taxon>
        <taxon>Gammaproteobacteria</taxon>
        <taxon>Lysobacterales</taxon>
        <taxon>Lysobacteraceae</taxon>
        <taxon>Luteimonas</taxon>
    </lineage>
</organism>
<dbReference type="OrthoDB" id="9776991at2"/>
<evidence type="ECO:0000313" key="2">
    <source>
        <dbReference type="Proteomes" id="UP000298681"/>
    </source>
</evidence>
<dbReference type="SUPFAM" id="SSF51004">
    <property type="entry name" value="C-terminal (heme d1) domain of cytochrome cd1-nitrite reductase"/>
    <property type="match status" value="1"/>
</dbReference>
<gene>
    <name evidence="1" type="ORF">E4582_06455</name>
</gene>
<dbReference type="Pfam" id="PF10282">
    <property type="entry name" value="Lactonase"/>
    <property type="match status" value="1"/>
</dbReference>
<dbReference type="EMBL" id="SPUH01000001">
    <property type="protein sequence ID" value="TKS54443.1"/>
    <property type="molecule type" value="Genomic_DNA"/>
</dbReference>
<dbReference type="RefSeq" id="WP_134673819.1">
    <property type="nucleotide sequence ID" value="NZ_CP039383.2"/>
</dbReference>